<evidence type="ECO:0000313" key="2">
    <source>
        <dbReference type="EMBL" id="GET43342.1"/>
    </source>
</evidence>
<organism evidence="2 3">
    <name type="scientific">Microseira wollei NIES-4236</name>
    <dbReference type="NCBI Taxonomy" id="2530354"/>
    <lineage>
        <taxon>Bacteria</taxon>
        <taxon>Bacillati</taxon>
        <taxon>Cyanobacteriota</taxon>
        <taxon>Cyanophyceae</taxon>
        <taxon>Oscillatoriophycideae</taxon>
        <taxon>Aerosakkonematales</taxon>
        <taxon>Aerosakkonemataceae</taxon>
        <taxon>Microseira</taxon>
    </lineage>
</organism>
<evidence type="ECO:0000259" key="1">
    <source>
        <dbReference type="Pfam" id="PF00376"/>
    </source>
</evidence>
<dbReference type="InterPro" id="IPR009061">
    <property type="entry name" value="DNA-bd_dom_put_sf"/>
</dbReference>
<dbReference type="NCBIfam" id="TIGR01764">
    <property type="entry name" value="excise"/>
    <property type="match status" value="1"/>
</dbReference>
<dbReference type="GO" id="GO:0003677">
    <property type="term" value="F:DNA binding"/>
    <property type="evidence" value="ECO:0007669"/>
    <property type="project" value="InterPro"/>
</dbReference>
<accession>A0AAV3XRT0</accession>
<dbReference type="Pfam" id="PF00376">
    <property type="entry name" value="MerR"/>
    <property type="match status" value="1"/>
</dbReference>
<reference evidence="2" key="1">
    <citation type="submission" date="2019-10" db="EMBL/GenBank/DDBJ databases">
        <title>Draft genome sequece of Microseira wollei NIES-4236.</title>
        <authorList>
            <person name="Yamaguchi H."/>
            <person name="Suzuki S."/>
            <person name="Kawachi M."/>
        </authorList>
    </citation>
    <scope>NUCLEOTIDE SEQUENCE</scope>
    <source>
        <strain evidence="2">NIES-4236</strain>
    </source>
</reference>
<sequence length="68" mass="7870">MNHVTPKEAARILGVQVSSWRRWENEGRLKAIRTPGGKRRFWLEEVEKAAGVPRTIKTIKTEREGFIP</sequence>
<dbReference type="EMBL" id="BLAY01000216">
    <property type="protein sequence ID" value="GET43342.1"/>
    <property type="molecule type" value="Genomic_DNA"/>
</dbReference>
<dbReference type="InterPro" id="IPR000551">
    <property type="entry name" value="MerR-type_HTH_dom"/>
</dbReference>
<dbReference type="CDD" id="cd04762">
    <property type="entry name" value="HTH_MerR-trunc"/>
    <property type="match status" value="1"/>
</dbReference>
<dbReference type="AlphaFoldDB" id="A0AAV3XRT0"/>
<protein>
    <recommendedName>
        <fullName evidence="1">HTH merR-type domain-containing protein</fullName>
    </recommendedName>
</protein>
<dbReference type="SUPFAM" id="SSF46955">
    <property type="entry name" value="Putative DNA-binding domain"/>
    <property type="match status" value="1"/>
</dbReference>
<comment type="caution">
    <text evidence="2">The sequence shown here is derived from an EMBL/GenBank/DDBJ whole genome shotgun (WGS) entry which is preliminary data.</text>
</comment>
<keyword evidence="3" id="KW-1185">Reference proteome</keyword>
<dbReference type="Gene3D" id="1.10.1660.10">
    <property type="match status" value="1"/>
</dbReference>
<gene>
    <name evidence="2" type="ORF">MiSe_81640</name>
</gene>
<dbReference type="Proteomes" id="UP001050975">
    <property type="component" value="Unassembled WGS sequence"/>
</dbReference>
<proteinExistence type="predicted"/>
<dbReference type="RefSeq" id="WP_226592067.1">
    <property type="nucleotide sequence ID" value="NZ_BLAY01000216.1"/>
</dbReference>
<name>A0AAV3XRT0_9CYAN</name>
<dbReference type="GO" id="GO:0006355">
    <property type="term" value="P:regulation of DNA-templated transcription"/>
    <property type="evidence" value="ECO:0007669"/>
    <property type="project" value="InterPro"/>
</dbReference>
<feature type="domain" description="HTH merR-type" evidence="1">
    <location>
        <begin position="5"/>
        <end position="41"/>
    </location>
</feature>
<evidence type="ECO:0000313" key="3">
    <source>
        <dbReference type="Proteomes" id="UP001050975"/>
    </source>
</evidence>
<dbReference type="InterPro" id="IPR010093">
    <property type="entry name" value="SinI_DNA-bd"/>
</dbReference>